<feature type="transmembrane region" description="Helical" evidence="11">
    <location>
        <begin position="164"/>
        <end position="186"/>
    </location>
</feature>
<feature type="transmembrane region" description="Helical" evidence="11">
    <location>
        <begin position="63"/>
        <end position="87"/>
    </location>
</feature>
<comment type="subcellular location">
    <subcellularLocation>
        <location evidence="1">Cell membrane</location>
        <topology evidence="1">Multi-pass membrane protein</topology>
    </subcellularLocation>
</comment>
<evidence type="ECO:0000313" key="14">
    <source>
        <dbReference type="Proteomes" id="UP000199700"/>
    </source>
</evidence>
<accession>A0A1H1RZC4</accession>
<dbReference type="GO" id="GO:0015293">
    <property type="term" value="F:symporter activity"/>
    <property type="evidence" value="ECO:0007669"/>
    <property type="project" value="UniProtKB-KW"/>
</dbReference>
<feature type="transmembrane region" description="Helical" evidence="11">
    <location>
        <begin position="281"/>
        <end position="301"/>
    </location>
</feature>
<evidence type="ECO:0000256" key="2">
    <source>
        <dbReference type="ARBA" id="ARBA00008240"/>
    </source>
</evidence>
<feature type="transmembrane region" description="Helical" evidence="11">
    <location>
        <begin position="198"/>
        <end position="217"/>
    </location>
</feature>
<dbReference type="FunFam" id="1.20.1250.20:FF:000001">
    <property type="entry name" value="Dicarboxylate MFS transporter"/>
    <property type="match status" value="1"/>
</dbReference>
<dbReference type="EMBL" id="LT629739">
    <property type="protein sequence ID" value="SDS41072.1"/>
    <property type="molecule type" value="Genomic_DNA"/>
</dbReference>
<dbReference type="PANTHER" id="PTHR43528:SF1">
    <property type="entry name" value="ALPHA-KETOGLUTARATE PERMEASE"/>
    <property type="match status" value="1"/>
</dbReference>
<evidence type="ECO:0000256" key="7">
    <source>
        <dbReference type="ARBA" id="ARBA00022989"/>
    </source>
</evidence>
<evidence type="ECO:0000256" key="6">
    <source>
        <dbReference type="ARBA" id="ARBA00022847"/>
    </source>
</evidence>
<feature type="transmembrane region" description="Helical" evidence="11">
    <location>
        <begin position="313"/>
        <end position="332"/>
    </location>
</feature>
<keyword evidence="4" id="KW-1003">Cell membrane</keyword>
<evidence type="ECO:0000256" key="11">
    <source>
        <dbReference type="SAM" id="Phobius"/>
    </source>
</evidence>
<keyword evidence="5 11" id="KW-0812">Transmembrane</keyword>
<feature type="transmembrane region" description="Helical" evidence="11">
    <location>
        <begin position="35"/>
        <end position="57"/>
    </location>
</feature>
<dbReference type="GO" id="GO:0005886">
    <property type="term" value="C:plasma membrane"/>
    <property type="evidence" value="ECO:0007669"/>
    <property type="project" value="UniProtKB-SubCell"/>
</dbReference>
<feature type="domain" description="Major facilitator superfamily (MFS) profile" evidence="12">
    <location>
        <begin position="27"/>
        <end position="431"/>
    </location>
</feature>
<evidence type="ECO:0000256" key="3">
    <source>
        <dbReference type="ARBA" id="ARBA00022448"/>
    </source>
</evidence>
<evidence type="ECO:0000256" key="5">
    <source>
        <dbReference type="ARBA" id="ARBA00022692"/>
    </source>
</evidence>
<evidence type="ECO:0000256" key="8">
    <source>
        <dbReference type="ARBA" id="ARBA00023136"/>
    </source>
</evidence>
<dbReference type="SUPFAM" id="SSF103473">
    <property type="entry name" value="MFS general substrate transporter"/>
    <property type="match status" value="1"/>
</dbReference>
<evidence type="ECO:0000259" key="12">
    <source>
        <dbReference type="PROSITE" id="PS50850"/>
    </source>
</evidence>
<sequence length="433" mass="46375">MSSSTQSSPPPPVIEATPERLLAARKAVISSSIGAALEWFDIIVFASFAVVISEIFYPEGDPVFSLILTFATFAISYLVRPIGGLVLGRFADRHGRKPALTLTLFLMMLGTLLMAVAPTYSQIGIWGALIILASRLLQGFSAGGEFGTATTFLVETAPHRKMYYASWQIASQGASMALASAFGFALNTYLTDDALHSWGWRVPFFIGLLVGPVGLYIRSKLDETEEFTSRPPAKSPLLTLFAHHWGRILAASASVGVATISVYMILFMPTFATSNLGISPTAAYLGGIVAGLICLIGSPLVGKLADRFGPVRIMTIAAIAALVLAWPLFQLIVTQRSVTAFIFVIAVLGVIMAFYFAPLPGMLSTLFPAEIRGTGLSTAYNLGVTLLGGIAPLVLTWLLDITGSLNSPSVYYMGVSVLSLIGLFFIRKHYGQR</sequence>
<keyword evidence="8 11" id="KW-0472">Membrane</keyword>
<dbReference type="InterPro" id="IPR020846">
    <property type="entry name" value="MFS_dom"/>
</dbReference>
<dbReference type="PROSITE" id="PS50850">
    <property type="entry name" value="MFS"/>
    <property type="match status" value="1"/>
</dbReference>
<evidence type="ECO:0000256" key="1">
    <source>
        <dbReference type="ARBA" id="ARBA00004651"/>
    </source>
</evidence>
<proteinExistence type="inferred from homology"/>
<dbReference type="Proteomes" id="UP000199700">
    <property type="component" value="Chromosome"/>
</dbReference>
<protein>
    <recommendedName>
        <fullName evidence="10">Putative proline/betaine transporter</fullName>
    </recommendedName>
</protein>
<organism evidence="13 14">
    <name type="scientific">Brevibacterium sandarakinum</name>
    <dbReference type="NCBI Taxonomy" id="629680"/>
    <lineage>
        <taxon>Bacteria</taxon>
        <taxon>Bacillati</taxon>
        <taxon>Actinomycetota</taxon>
        <taxon>Actinomycetes</taxon>
        <taxon>Micrococcales</taxon>
        <taxon>Brevibacteriaceae</taxon>
        <taxon>Brevibacterium</taxon>
    </lineage>
</organism>
<dbReference type="InterPro" id="IPR011701">
    <property type="entry name" value="MFS"/>
</dbReference>
<name>A0A1H1RZC4_BRESA</name>
<feature type="transmembrane region" description="Helical" evidence="11">
    <location>
        <begin position="338"/>
        <end position="357"/>
    </location>
</feature>
<keyword evidence="6" id="KW-0769">Symport</keyword>
<dbReference type="PANTHER" id="PTHR43528">
    <property type="entry name" value="ALPHA-KETOGLUTARATE PERMEASE"/>
    <property type="match status" value="1"/>
</dbReference>
<evidence type="ECO:0000256" key="4">
    <source>
        <dbReference type="ARBA" id="ARBA00022475"/>
    </source>
</evidence>
<comment type="function">
    <text evidence="9">May be a proton symporter involved in the uptake of osmolytes such as proline and glycine betaine.</text>
</comment>
<gene>
    <name evidence="13" type="ORF">SAMN04489751_1953</name>
</gene>
<evidence type="ECO:0000313" key="13">
    <source>
        <dbReference type="EMBL" id="SDS41072.1"/>
    </source>
</evidence>
<feature type="transmembrane region" description="Helical" evidence="11">
    <location>
        <begin position="248"/>
        <end position="269"/>
    </location>
</feature>
<dbReference type="Gene3D" id="1.20.1250.20">
    <property type="entry name" value="MFS general substrate transporter like domains"/>
    <property type="match status" value="2"/>
</dbReference>
<dbReference type="InterPro" id="IPR051084">
    <property type="entry name" value="H+-coupled_symporters"/>
</dbReference>
<dbReference type="AlphaFoldDB" id="A0A1H1RZC4"/>
<evidence type="ECO:0000256" key="10">
    <source>
        <dbReference type="ARBA" id="ARBA00039918"/>
    </source>
</evidence>
<dbReference type="OrthoDB" id="8953821at2"/>
<feature type="transmembrane region" description="Helical" evidence="11">
    <location>
        <begin position="410"/>
        <end position="426"/>
    </location>
</feature>
<dbReference type="Pfam" id="PF07690">
    <property type="entry name" value="MFS_1"/>
    <property type="match status" value="1"/>
</dbReference>
<feature type="transmembrane region" description="Helical" evidence="11">
    <location>
        <begin position="378"/>
        <end position="398"/>
    </location>
</feature>
<keyword evidence="3" id="KW-0813">Transport</keyword>
<keyword evidence="7 11" id="KW-1133">Transmembrane helix</keyword>
<evidence type="ECO:0000256" key="9">
    <source>
        <dbReference type="ARBA" id="ARBA00037295"/>
    </source>
</evidence>
<comment type="similarity">
    <text evidence="2">Belongs to the major facilitator superfamily. Metabolite:H+ Symporter (MHS) family (TC 2.A.1.6) family.</text>
</comment>
<dbReference type="InterPro" id="IPR036259">
    <property type="entry name" value="MFS_trans_sf"/>
</dbReference>
<keyword evidence="14" id="KW-1185">Reference proteome</keyword>
<reference evidence="13" key="1">
    <citation type="submission" date="2016-10" db="EMBL/GenBank/DDBJ databases">
        <authorList>
            <person name="Varghese N."/>
            <person name="Submissions S."/>
        </authorList>
    </citation>
    <scope>NUCLEOTIDE SEQUENCE [LARGE SCALE GENOMIC DNA]</scope>
    <source>
        <strain evidence="13">DSM 22082</strain>
    </source>
</reference>
<dbReference type="RefSeq" id="WP_092105185.1">
    <property type="nucleotide sequence ID" value="NZ_LT629739.1"/>
</dbReference>